<keyword evidence="3" id="KW-1185">Reference proteome</keyword>
<feature type="region of interest" description="Disordered" evidence="1">
    <location>
        <begin position="1"/>
        <end position="72"/>
    </location>
</feature>
<sequence>MRPLSGIFSSKSSNSDSNPNTSTSRSASKSKSLSAPGSEYSGNAWEKGATGNPWEKATTGTTTTTITATKGRSKYDRYASLQGILKKVEWKVERS</sequence>
<proteinExistence type="predicted"/>
<dbReference type="EMBL" id="CAJVRM010000127">
    <property type="protein sequence ID" value="CAG8975168.1"/>
    <property type="molecule type" value="Genomic_DNA"/>
</dbReference>
<evidence type="ECO:0000313" key="3">
    <source>
        <dbReference type="Proteomes" id="UP000701801"/>
    </source>
</evidence>
<organism evidence="2 3">
    <name type="scientific">Hymenoscyphus albidus</name>
    <dbReference type="NCBI Taxonomy" id="595503"/>
    <lineage>
        <taxon>Eukaryota</taxon>
        <taxon>Fungi</taxon>
        <taxon>Dikarya</taxon>
        <taxon>Ascomycota</taxon>
        <taxon>Pezizomycotina</taxon>
        <taxon>Leotiomycetes</taxon>
        <taxon>Helotiales</taxon>
        <taxon>Helotiaceae</taxon>
        <taxon>Hymenoscyphus</taxon>
    </lineage>
</organism>
<feature type="compositionally biased region" description="Low complexity" evidence="1">
    <location>
        <begin position="1"/>
        <end position="35"/>
    </location>
</feature>
<feature type="compositionally biased region" description="Low complexity" evidence="1">
    <location>
        <begin position="56"/>
        <end position="70"/>
    </location>
</feature>
<dbReference type="AlphaFoldDB" id="A0A9N9LK23"/>
<protein>
    <submittedName>
        <fullName evidence="2">Uncharacterized protein</fullName>
    </submittedName>
</protein>
<comment type="caution">
    <text evidence="2">The sequence shown here is derived from an EMBL/GenBank/DDBJ whole genome shotgun (WGS) entry which is preliminary data.</text>
</comment>
<gene>
    <name evidence="2" type="ORF">HYALB_00004467</name>
</gene>
<name>A0A9N9LK23_9HELO</name>
<evidence type="ECO:0000313" key="2">
    <source>
        <dbReference type="EMBL" id="CAG8975168.1"/>
    </source>
</evidence>
<reference evidence="2" key="1">
    <citation type="submission" date="2021-07" db="EMBL/GenBank/DDBJ databases">
        <authorList>
            <person name="Durling M."/>
        </authorList>
    </citation>
    <scope>NUCLEOTIDE SEQUENCE</scope>
</reference>
<accession>A0A9N9LK23</accession>
<evidence type="ECO:0000256" key="1">
    <source>
        <dbReference type="SAM" id="MobiDB-lite"/>
    </source>
</evidence>
<dbReference type="Proteomes" id="UP000701801">
    <property type="component" value="Unassembled WGS sequence"/>
</dbReference>